<gene>
    <name evidence="3" type="ORF">PFICI_00684</name>
</gene>
<dbReference type="SMR" id="W3XNM1"/>
<dbReference type="GO" id="GO:0016491">
    <property type="term" value="F:oxidoreductase activity"/>
    <property type="evidence" value="ECO:0007669"/>
    <property type="project" value="TreeGrafter"/>
</dbReference>
<organism evidence="3 4">
    <name type="scientific">Pestalotiopsis fici (strain W106-1 / CGMCC3.15140)</name>
    <dbReference type="NCBI Taxonomy" id="1229662"/>
    <lineage>
        <taxon>Eukaryota</taxon>
        <taxon>Fungi</taxon>
        <taxon>Dikarya</taxon>
        <taxon>Ascomycota</taxon>
        <taxon>Pezizomycotina</taxon>
        <taxon>Sordariomycetes</taxon>
        <taxon>Xylariomycetidae</taxon>
        <taxon>Amphisphaeriales</taxon>
        <taxon>Sporocadaceae</taxon>
        <taxon>Pestalotiopsis</taxon>
    </lineage>
</organism>
<sequence>MTSNQGSVPELHRALVVRDVNVEPKVETIPAPQVLPGTAVLRVLSAPILSYMNDLFIGNKRGYEYPLPIVPGTSAVCRVASLGPDATSLKVGQLVLFDCYIRARDAQGDGPKNFLSAITGGFSEASQKLMRDGGVRDGAFAEYVRVPLENVFVLDEQRLLGSPEQGGLGLGVHDVGDIYKLLVPFGGLTSVGLKPGETVLVSPATGPFGGAACLVALAMGARVLAWGRDEQELQNIEGKLQNINSGRFRGMIKTVKMHNEPIKDTEAIRLAAGGRPIDAYFDISPPQATGSTHFKTGILSLKHSGRVSMMGSLTDDAAVPYTFIMINDITLRGKWMYDRHDIFSLINMVELGLLKLGGDGGCSTPGIFGLEEWKKGWDLAEVKNSLGEKVIISP</sequence>
<dbReference type="SUPFAM" id="SSF50129">
    <property type="entry name" value="GroES-like"/>
    <property type="match status" value="1"/>
</dbReference>
<dbReference type="OrthoDB" id="5407715at2759"/>
<evidence type="ECO:0000259" key="2">
    <source>
        <dbReference type="Pfam" id="PF08240"/>
    </source>
</evidence>
<dbReference type="HOGENOM" id="CLU_026673_0_0_1"/>
<reference evidence="4" key="1">
    <citation type="journal article" date="2015" name="BMC Genomics">
        <title>Genomic and transcriptomic analysis of the endophytic fungus Pestalotiopsis fici reveals its lifestyle and high potential for synthesis of natural products.</title>
        <authorList>
            <person name="Wang X."/>
            <person name="Zhang X."/>
            <person name="Liu L."/>
            <person name="Xiang M."/>
            <person name="Wang W."/>
            <person name="Sun X."/>
            <person name="Che Y."/>
            <person name="Guo L."/>
            <person name="Liu G."/>
            <person name="Guo L."/>
            <person name="Wang C."/>
            <person name="Yin W.B."/>
            <person name="Stadler M."/>
            <person name="Zhang X."/>
            <person name="Liu X."/>
        </authorList>
    </citation>
    <scope>NUCLEOTIDE SEQUENCE [LARGE SCALE GENOMIC DNA]</scope>
    <source>
        <strain evidence="4">W106-1 / CGMCC3.15140</strain>
    </source>
</reference>
<dbReference type="GO" id="GO:0005739">
    <property type="term" value="C:mitochondrion"/>
    <property type="evidence" value="ECO:0007669"/>
    <property type="project" value="TreeGrafter"/>
</dbReference>
<dbReference type="KEGG" id="pfy:PFICI_00684"/>
<dbReference type="PANTHER" id="PTHR43677">
    <property type="entry name" value="SHORT-CHAIN DEHYDROGENASE/REDUCTASE"/>
    <property type="match status" value="1"/>
</dbReference>
<dbReference type="Gene3D" id="3.90.180.10">
    <property type="entry name" value="Medium-chain alcohol dehydrogenases, catalytic domain"/>
    <property type="match status" value="1"/>
</dbReference>
<dbReference type="InterPro" id="IPR051397">
    <property type="entry name" value="Zn-ADH-like_protein"/>
</dbReference>
<dbReference type="CDD" id="cd05188">
    <property type="entry name" value="MDR"/>
    <property type="match status" value="1"/>
</dbReference>
<accession>W3XNM1</accession>
<dbReference type="InterPro" id="IPR013149">
    <property type="entry name" value="ADH-like_C"/>
</dbReference>
<dbReference type="STRING" id="1229662.W3XNM1"/>
<dbReference type="InterPro" id="IPR011032">
    <property type="entry name" value="GroES-like_sf"/>
</dbReference>
<proteinExistence type="predicted"/>
<dbReference type="InterPro" id="IPR036291">
    <property type="entry name" value="NAD(P)-bd_dom_sf"/>
</dbReference>
<evidence type="ECO:0000313" key="4">
    <source>
        <dbReference type="Proteomes" id="UP000030651"/>
    </source>
</evidence>
<feature type="domain" description="Alcohol dehydrogenase-like N-terminal" evidence="2">
    <location>
        <begin position="63"/>
        <end position="153"/>
    </location>
</feature>
<dbReference type="OMA" id="GTRPYPY"/>
<dbReference type="SUPFAM" id="SSF51735">
    <property type="entry name" value="NAD(P)-binding Rossmann-fold domains"/>
    <property type="match status" value="1"/>
</dbReference>
<evidence type="ECO:0000313" key="3">
    <source>
        <dbReference type="EMBL" id="ETS86856.1"/>
    </source>
</evidence>
<dbReference type="Proteomes" id="UP000030651">
    <property type="component" value="Unassembled WGS sequence"/>
</dbReference>
<evidence type="ECO:0000259" key="1">
    <source>
        <dbReference type="Pfam" id="PF00107"/>
    </source>
</evidence>
<dbReference type="eggNOG" id="KOG0023">
    <property type="taxonomic scope" value="Eukaryota"/>
</dbReference>
<dbReference type="Pfam" id="PF00107">
    <property type="entry name" value="ADH_zinc_N"/>
    <property type="match status" value="1"/>
</dbReference>
<dbReference type="RefSeq" id="XP_007827456.1">
    <property type="nucleotide sequence ID" value="XM_007829265.1"/>
</dbReference>
<dbReference type="Pfam" id="PF08240">
    <property type="entry name" value="ADH_N"/>
    <property type="match status" value="1"/>
</dbReference>
<feature type="domain" description="Alcohol dehydrogenase-like C-terminal" evidence="1">
    <location>
        <begin position="209"/>
        <end position="349"/>
    </location>
</feature>
<dbReference type="InParanoid" id="W3XNM1"/>
<dbReference type="InterPro" id="IPR013154">
    <property type="entry name" value="ADH-like_N"/>
</dbReference>
<dbReference type="AlphaFoldDB" id="W3XNM1"/>
<keyword evidence="4" id="KW-1185">Reference proteome</keyword>
<dbReference type="GeneID" id="19265697"/>
<dbReference type="PANTHER" id="PTHR43677:SF4">
    <property type="entry name" value="QUINONE OXIDOREDUCTASE-LIKE PROTEIN 2"/>
    <property type="match status" value="1"/>
</dbReference>
<dbReference type="EMBL" id="KI912109">
    <property type="protein sequence ID" value="ETS86856.1"/>
    <property type="molecule type" value="Genomic_DNA"/>
</dbReference>
<dbReference type="Gene3D" id="3.40.50.720">
    <property type="entry name" value="NAD(P)-binding Rossmann-like Domain"/>
    <property type="match status" value="1"/>
</dbReference>
<protein>
    <submittedName>
        <fullName evidence="3">Uncharacterized protein</fullName>
    </submittedName>
</protein>
<name>W3XNM1_PESFW</name>